<evidence type="ECO:0000259" key="9">
    <source>
        <dbReference type="Pfam" id="PF13231"/>
    </source>
</evidence>
<feature type="transmembrane region" description="Helical" evidence="8">
    <location>
        <begin position="156"/>
        <end position="177"/>
    </location>
</feature>
<reference evidence="10 11" key="2">
    <citation type="journal article" date="2016" name="Int. J. Syst. Evol. Microbiol.">
        <title>Paenibacillus bovis sp. nov., isolated from raw yak (Bos grunniens) milk.</title>
        <authorList>
            <person name="Gao C."/>
            <person name="Han J."/>
            <person name="Liu Z."/>
            <person name="Xu X."/>
            <person name="Hang F."/>
            <person name="Wu Z."/>
        </authorList>
    </citation>
    <scope>NUCLEOTIDE SEQUENCE [LARGE SCALE GENOMIC DNA]</scope>
    <source>
        <strain evidence="10 11">BD3526</strain>
    </source>
</reference>
<dbReference type="PANTHER" id="PTHR33908:SF11">
    <property type="entry name" value="MEMBRANE PROTEIN"/>
    <property type="match status" value="1"/>
</dbReference>
<feature type="transmembrane region" description="Helical" evidence="8">
    <location>
        <begin position="7"/>
        <end position="27"/>
    </location>
</feature>
<dbReference type="STRING" id="1616788.AR543_11920"/>
<organism evidence="10 11">
    <name type="scientific">Paenibacillus bovis</name>
    <dbReference type="NCBI Taxonomy" id="1616788"/>
    <lineage>
        <taxon>Bacteria</taxon>
        <taxon>Bacillati</taxon>
        <taxon>Bacillota</taxon>
        <taxon>Bacilli</taxon>
        <taxon>Bacillales</taxon>
        <taxon>Paenibacillaceae</taxon>
        <taxon>Paenibacillus</taxon>
    </lineage>
</organism>
<dbReference type="KEGG" id="pbv:AR543_11920"/>
<evidence type="ECO:0000313" key="10">
    <source>
        <dbReference type="EMBL" id="ANF96644.1"/>
    </source>
</evidence>
<comment type="subcellular location">
    <subcellularLocation>
        <location evidence="1">Cell membrane</location>
        <topology evidence="1">Multi-pass membrane protein</topology>
    </subcellularLocation>
</comment>
<keyword evidence="4" id="KW-0808">Transferase</keyword>
<keyword evidence="2" id="KW-1003">Cell membrane</keyword>
<dbReference type="Proteomes" id="UP000078148">
    <property type="component" value="Chromosome"/>
</dbReference>
<evidence type="ECO:0000256" key="5">
    <source>
        <dbReference type="ARBA" id="ARBA00022692"/>
    </source>
</evidence>
<evidence type="ECO:0000256" key="8">
    <source>
        <dbReference type="SAM" id="Phobius"/>
    </source>
</evidence>
<name>A0A172ZG66_9BACL</name>
<dbReference type="PANTHER" id="PTHR33908">
    <property type="entry name" value="MANNOSYLTRANSFERASE YKCB-RELATED"/>
    <property type="match status" value="1"/>
</dbReference>
<feature type="transmembrane region" description="Helical" evidence="8">
    <location>
        <begin position="212"/>
        <end position="229"/>
    </location>
</feature>
<dbReference type="AlphaFoldDB" id="A0A172ZG66"/>
<feature type="transmembrane region" description="Helical" evidence="8">
    <location>
        <begin position="402"/>
        <end position="423"/>
    </location>
</feature>
<evidence type="ECO:0000256" key="1">
    <source>
        <dbReference type="ARBA" id="ARBA00004651"/>
    </source>
</evidence>
<feature type="transmembrane region" description="Helical" evidence="8">
    <location>
        <begin position="47"/>
        <end position="67"/>
    </location>
</feature>
<dbReference type="OrthoDB" id="2658722at2"/>
<evidence type="ECO:0000256" key="6">
    <source>
        <dbReference type="ARBA" id="ARBA00022989"/>
    </source>
</evidence>
<evidence type="ECO:0000313" key="11">
    <source>
        <dbReference type="Proteomes" id="UP000078148"/>
    </source>
</evidence>
<feature type="domain" description="Glycosyltransferase RgtA/B/C/D-like" evidence="9">
    <location>
        <begin position="144"/>
        <end position="289"/>
    </location>
</feature>
<evidence type="ECO:0000256" key="2">
    <source>
        <dbReference type="ARBA" id="ARBA00022475"/>
    </source>
</evidence>
<feature type="transmembrane region" description="Helical" evidence="8">
    <location>
        <begin position="236"/>
        <end position="267"/>
    </location>
</feature>
<reference evidence="11" key="1">
    <citation type="submission" date="2015-10" db="EMBL/GenBank/DDBJ databases">
        <title>Genome of Paenibacillus bovis sp. nov.</title>
        <authorList>
            <person name="Wu Z."/>
            <person name="Gao C."/>
            <person name="Liu Z."/>
            <person name="Zheng H."/>
        </authorList>
    </citation>
    <scope>NUCLEOTIDE SEQUENCE [LARGE SCALE GENOMIC DNA]</scope>
    <source>
        <strain evidence="11">BD3526</strain>
    </source>
</reference>
<evidence type="ECO:0000256" key="7">
    <source>
        <dbReference type="ARBA" id="ARBA00023136"/>
    </source>
</evidence>
<proteinExistence type="predicted"/>
<dbReference type="InterPro" id="IPR050297">
    <property type="entry name" value="LipidA_mod_glycosyltrf_83"/>
</dbReference>
<feature type="transmembrane region" description="Helical" evidence="8">
    <location>
        <begin position="435"/>
        <end position="454"/>
    </location>
</feature>
<evidence type="ECO:0000256" key="3">
    <source>
        <dbReference type="ARBA" id="ARBA00022676"/>
    </source>
</evidence>
<dbReference type="RefSeq" id="WP_060534680.1">
    <property type="nucleotide sequence ID" value="NZ_CP013023.1"/>
</dbReference>
<feature type="transmembrane region" description="Helical" evidence="8">
    <location>
        <begin position="273"/>
        <end position="290"/>
    </location>
</feature>
<feature type="transmembrane region" description="Helical" evidence="8">
    <location>
        <begin position="79"/>
        <end position="98"/>
    </location>
</feature>
<dbReference type="GO" id="GO:0005886">
    <property type="term" value="C:plasma membrane"/>
    <property type="evidence" value="ECO:0007669"/>
    <property type="project" value="UniProtKB-SubCell"/>
</dbReference>
<dbReference type="EMBL" id="CP013023">
    <property type="protein sequence ID" value="ANF96644.1"/>
    <property type="molecule type" value="Genomic_DNA"/>
</dbReference>
<evidence type="ECO:0000256" key="4">
    <source>
        <dbReference type="ARBA" id="ARBA00022679"/>
    </source>
</evidence>
<sequence>MQRVIQNAIYGILAAFMALFIGSSLFLRAEYNYVVYSDKPVLHQQHLLILALLVILLVIASLVVYRLCLKLDRYRPQVVIPFILGISLAIQLAIIFLLPRLPTDDSQTVVSLALQMLNKGDYSTFQSGGYLYMFPFNFSTVLYIKLLLWIFPDNYLVLKIFNILFTLVTTLMIYLIYKQLNSRSMSRDYGVLVFAATYIPALLMSNFIYNDVIATTLLTAALYAVIRFVKTRSIRYIVLAAILLALGNYFRSIGIIFLIAVIIYMLLNKRDIGWRRLLISLGIMVALFNVPGWTQNAALQASGVVSEPTSTHSAPVYMWLNMGMNQSTFGFWDNMLSYTIYQREAGYNKAESIPLFQQAIRDKLSSMTPGELAELYYKKLIWTWAEGTYQIERYGIGNERSAGGGMGFVMGGYSYSTVATQLFAGNSVYRSGLMWVLYAMNFLMYIFVLVRLIGAIRTRRYDEVALVLVILGFIGFYLLWEIKSRYIYPVYPLLIILSYIGFKDVYQGLSRYIPFLGKGD</sequence>
<dbReference type="Pfam" id="PF13231">
    <property type="entry name" value="PMT_2"/>
    <property type="match status" value="1"/>
</dbReference>
<feature type="transmembrane region" description="Helical" evidence="8">
    <location>
        <begin position="486"/>
        <end position="502"/>
    </location>
</feature>
<keyword evidence="7 8" id="KW-0472">Membrane</keyword>
<dbReference type="GO" id="GO:0009103">
    <property type="term" value="P:lipopolysaccharide biosynthetic process"/>
    <property type="evidence" value="ECO:0007669"/>
    <property type="project" value="UniProtKB-ARBA"/>
</dbReference>
<feature type="transmembrane region" description="Helical" evidence="8">
    <location>
        <begin position="461"/>
        <end position="480"/>
    </location>
</feature>
<accession>A0A172ZG66</accession>
<protein>
    <recommendedName>
        <fullName evidence="9">Glycosyltransferase RgtA/B/C/D-like domain-containing protein</fullName>
    </recommendedName>
</protein>
<dbReference type="GO" id="GO:0016763">
    <property type="term" value="F:pentosyltransferase activity"/>
    <property type="evidence" value="ECO:0007669"/>
    <property type="project" value="TreeGrafter"/>
</dbReference>
<gene>
    <name evidence="10" type="ORF">AR543_11920</name>
</gene>
<keyword evidence="11" id="KW-1185">Reference proteome</keyword>
<feature type="transmembrane region" description="Helical" evidence="8">
    <location>
        <begin position="189"/>
        <end position="206"/>
    </location>
</feature>
<keyword evidence="6 8" id="KW-1133">Transmembrane helix</keyword>
<dbReference type="InterPro" id="IPR038731">
    <property type="entry name" value="RgtA/B/C-like"/>
</dbReference>
<keyword evidence="5 8" id="KW-0812">Transmembrane</keyword>
<keyword evidence="3" id="KW-0328">Glycosyltransferase</keyword>